<gene>
    <name evidence="3" type="ORF">Van01_01120</name>
</gene>
<evidence type="ECO:0000256" key="1">
    <source>
        <dbReference type="ARBA" id="ARBA00008710"/>
    </source>
</evidence>
<dbReference type="EMBL" id="BOOZ01000002">
    <property type="protein sequence ID" value="GIJ06898.1"/>
    <property type="molecule type" value="Genomic_DNA"/>
</dbReference>
<dbReference type="InterPro" id="IPR012349">
    <property type="entry name" value="Split_barrel_FMN-bd"/>
</dbReference>
<organism evidence="3 4">
    <name type="scientific">Micromonospora andamanensis</name>
    <dbReference type="NCBI Taxonomy" id="1287068"/>
    <lineage>
        <taxon>Bacteria</taxon>
        <taxon>Bacillati</taxon>
        <taxon>Actinomycetota</taxon>
        <taxon>Actinomycetes</taxon>
        <taxon>Micromonosporales</taxon>
        <taxon>Micromonosporaceae</taxon>
        <taxon>Micromonospora</taxon>
    </lineage>
</organism>
<sequence length="145" mass="16121">MTTGEGVLDSPTNWVAEHINRYVDTDGAEGHEWRPGVFTLLLTTRGRRSGALRRTALIYGRVGDAYAVVASQGGAPQHPAWYLNLLADPQVQVQVGADRFTARARTATPEEKARLWPTMTAIWPAYDDYQAKTDRDIPVVLVERD</sequence>
<dbReference type="NCBIfam" id="TIGR00026">
    <property type="entry name" value="hi_GC_TIGR00026"/>
    <property type="match status" value="1"/>
</dbReference>
<dbReference type="Proteomes" id="UP000647017">
    <property type="component" value="Unassembled WGS sequence"/>
</dbReference>
<evidence type="ECO:0000313" key="4">
    <source>
        <dbReference type="Proteomes" id="UP000647017"/>
    </source>
</evidence>
<dbReference type="InterPro" id="IPR004378">
    <property type="entry name" value="F420H2_quin_Rdtase"/>
</dbReference>
<dbReference type="PANTHER" id="PTHR39428:SF1">
    <property type="entry name" value="F420H(2)-DEPENDENT QUINONE REDUCTASE RV1261C"/>
    <property type="match status" value="1"/>
</dbReference>
<dbReference type="PANTHER" id="PTHR39428">
    <property type="entry name" value="F420H(2)-DEPENDENT QUINONE REDUCTASE RV1261C"/>
    <property type="match status" value="1"/>
</dbReference>
<accession>A0ABQ4HMN0</accession>
<dbReference type="RefSeq" id="WP_203997735.1">
    <property type="nucleotide sequence ID" value="NZ_BOOZ01000002.1"/>
</dbReference>
<reference evidence="3 4" key="1">
    <citation type="submission" date="2021-01" db="EMBL/GenBank/DDBJ databases">
        <title>Whole genome shotgun sequence of Verrucosispora andamanensis NBRC 109075.</title>
        <authorList>
            <person name="Komaki H."/>
            <person name="Tamura T."/>
        </authorList>
    </citation>
    <scope>NUCLEOTIDE SEQUENCE [LARGE SCALE GENOMIC DNA]</scope>
    <source>
        <strain evidence="3 4">NBRC 109075</strain>
    </source>
</reference>
<dbReference type="Gene3D" id="2.30.110.10">
    <property type="entry name" value="Electron Transport, Fmn-binding Protein, Chain A"/>
    <property type="match status" value="1"/>
</dbReference>
<evidence type="ECO:0000313" key="3">
    <source>
        <dbReference type="EMBL" id="GIJ06898.1"/>
    </source>
</evidence>
<keyword evidence="4" id="KW-1185">Reference proteome</keyword>
<name>A0ABQ4HMN0_9ACTN</name>
<dbReference type="Pfam" id="PF04075">
    <property type="entry name" value="F420H2_quin_red"/>
    <property type="match status" value="1"/>
</dbReference>
<protein>
    <submittedName>
        <fullName evidence="3">Nitroreductase</fullName>
    </submittedName>
</protein>
<comment type="caution">
    <text evidence="3">The sequence shown here is derived from an EMBL/GenBank/DDBJ whole genome shotgun (WGS) entry which is preliminary data.</text>
</comment>
<comment type="similarity">
    <text evidence="1">Belongs to the F420H(2)-dependent quinone reductase family.</text>
</comment>
<evidence type="ECO:0000256" key="2">
    <source>
        <dbReference type="ARBA" id="ARBA00049106"/>
    </source>
</evidence>
<proteinExistence type="inferred from homology"/>
<comment type="catalytic activity">
    <reaction evidence="2">
        <text>oxidized coenzyme F420-(gamma-L-Glu)(n) + a quinol + H(+) = reduced coenzyme F420-(gamma-L-Glu)(n) + a quinone</text>
        <dbReference type="Rhea" id="RHEA:39663"/>
        <dbReference type="Rhea" id="RHEA-COMP:12939"/>
        <dbReference type="Rhea" id="RHEA-COMP:14378"/>
        <dbReference type="ChEBI" id="CHEBI:15378"/>
        <dbReference type="ChEBI" id="CHEBI:24646"/>
        <dbReference type="ChEBI" id="CHEBI:132124"/>
        <dbReference type="ChEBI" id="CHEBI:133980"/>
        <dbReference type="ChEBI" id="CHEBI:139511"/>
    </reaction>
</comment>